<dbReference type="EMBL" id="JBBBZM010000414">
    <property type="protein sequence ID" value="KAL0630696.1"/>
    <property type="molecule type" value="Genomic_DNA"/>
</dbReference>
<comment type="caution">
    <text evidence="1">The sequence shown here is derived from an EMBL/GenBank/DDBJ whole genome shotgun (WGS) entry which is preliminary data.</text>
</comment>
<accession>A0ABR3G415</accession>
<proteinExistence type="predicted"/>
<keyword evidence="2" id="KW-1185">Reference proteome</keyword>
<reference evidence="1 2" key="1">
    <citation type="submission" date="2024-02" db="EMBL/GenBank/DDBJ databases">
        <title>Discinaceae phylogenomics.</title>
        <authorList>
            <person name="Dirks A.C."/>
            <person name="James T.Y."/>
        </authorList>
    </citation>
    <scope>NUCLEOTIDE SEQUENCE [LARGE SCALE GENOMIC DNA]</scope>
    <source>
        <strain evidence="1 2">ACD0624</strain>
    </source>
</reference>
<dbReference type="Proteomes" id="UP001447188">
    <property type="component" value="Unassembled WGS sequence"/>
</dbReference>
<name>A0ABR3G415_9PEZI</name>
<gene>
    <name evidence="1" type="ORF">Q9L58_010453</name>
</gene>
<sequence length="84" mass="9757">MNAEQRITAWIENGGNHFNSHSKFALLQIAYATAFRLADDHPDWAWPEYQVQADAYTRLIRSGPRFFKPANGFQMMQSENARRP</sequence>
<protein>
    <submittedName>
        <fullName evidence="1">Uncharacterized protein</fullName>
    </submittedName>
</protein>
<evidence type="ECO:0000313" key="1">
    <source>
        <dbReference type="EMBL" id="KAL0630696.1"/>
    </source>
</evidence>
<organism evidence="1 2">
    <name type="scientific">Discina gigas</name>
    <dbReference type="NCBI Taxonomy" id="1032678"/>
    <lineage>
        <taxon>Eukaryota</taxon>
        <taxon>Fungi</taxon>
        <taxon>Dikarya</taxon>
        <taxon>Ascomycota</taxon>
        <taxon>Pezizomycotina</taxon>
        <taxon>Pezizomycetes</taxon>
        <taxon>Pezizales</taxon>
        <taxon>Discinaceae</taxon>
        <taxon>Discina</taxon>
    </lineage>
</organism>
<evidence type="ECO:0000313" key="2">
    <source>
        <dbReference type="Proteomes" id="UP001447188"/>
    </source>
</evidence>